<name>A0A2H1WK67_SPOFR</name>
<organism evidence="6">
    <name type="scientific">Spodoptera frugiperda</name>
    <name type="common">Fall armyworm</name>
    <dbReference type="NCBI Taxonomy" id="7108"/>
    <lineage>
        <taxon>Eukaryota</taxon>
        <taxon>Metazoa</taxon>
        <taxon>Ecdysozoa</taxon>
        <taxon>Arthropoda</taxon>
        <taxon>Hexapoda</taxon>
        <taxon>Insecta</taxon>
        <taxon>Pterygota</taxon>
        <taxon>Neoptera</taxon>
        <taxon>Endopterygota</taxon>
        <taxon>Lepidoptera</taxon>
        <taxon>Glossata</taxon>
        <taxon>Ditrysia</taxon>
        <taxon>Noctuoidea</taxon>
        <taxon>Noctuidae</taxon>
        <taxon>Amphipyrinae</taxon>
        <taxon>Spodoptera</taxon>
    </lineage>
</organism>
<dbReference type="InterPro" id="IPR039846">
    <property type="entry name" value="ZCCHC4"/>
</dbReference>
<dbReference type="SMART" id="SM00343">
    <property type="entry name" value="ZnF_C2HC"/>
    <property type="match status" value="1"/>
</dbReference>
<evidence type="ECO:0000313" key="6">
    <source>
        <dbReference type="EMBL" id="SOQ53471.1"/>
    </source>
</evidence>
<proteinExistence type="predicted"/>
<dbReference type="GO" id="GO:0008988">
    <property type="term" value="F:rRNA (adenine-N6-)-methyltransferase activity"/>
    <property type="evidence" value="ECO:0007669"/>
    <property type="project" value="InterPro"/>
</dbReference>
<dbReference type="PROSITE" id="PS51270">
    <property type="entry name" value="ZF_CTCHY"/>
    <property type="match status" value="1"/>
</dbReference>
<dbReference type="PROSITE" id="PS50158">
    <property type="entry name" value="ZF_CCHC"/>
    <property type="match status" value="1"/>
</dbReference>
<dbReference type="Pfam" id="PF00098">
    <property type="entry name" value="zf-CCHC"/>
    <property type="match status" value="1"/>
</dbReference>
<dbReference type="InterPro" id="IPR017921">
    <property type="entry name" value="Znf_CTCHY"/>
</dbReference>
<dbReference type="GO" id="GO:0008270">
    <property type="term" value="F:zinc ion binding"/>
    <property type="evidence" value="ECO:0007669"/>
    <property type="project" value="InterPro"/>
</dbReference>
<evidence type="ECO:0000256" key="5">
    <source>
        <dbReference type="ARBA" id="ARBA00023242"/>
    </source>
</evidence>
<dbReference type="EMBL" id="ODYU01009206">
    <property type="protein sequence ID" value="SOQ53471.1"/>
    <property type="molecule type" value="Genomic_DNA"/>
</dbReference>
<dbReference type="InterPro" id="IPR041370">
    <property type="entry name" value="Mlase_EEF1AKMT1/ZCCHC4"/>
</dbReference>
<dbReference type="AlphaFoldDB" id="A0A2H1WK67"/>
<dbReference type="PANTHER" id="PTHR13493">
    <property type="entry name" value="ZINC FINGER CCHC DOMAIN-CONTAINING"/>
    <property type="match status" value="1"/>
</dbReference>
<keyword evidence="5" id="KW-0539">Nucleus</keyword>
<dbReference type="InterPro" id="IPR001878">
    <property type="entry name" value="Znf_CCHC"/>
</dbReference>
<dbReference type="Pfam" id="PF10237">
    <property type="entry name" value="N6-adenineMlase"/>
    <property type="match status" value="1"/>
</dbReference>
<reference evidence="6" key="1">
    <citation type="submission" date="2016-07" db="EMBL/GenBank/DDBJ databases">
        <authorList>
            <person name="Bretaudeau A."/>
        </authorList>
    </citation>
    <scope>NUCLEOTIDE SEQUENCE</scope>
    <source>
        <strain evidence="6">Rice</strain>
        <tissue evidence="6">Whole body</tissue>
    </source>
</reference>
<keyword evidence="2" id="KW-0963">Cytoplasm</keyword>
<keyword evidence="3" id="KW-0489">Methyltransferase</keyword>
<keyword evidence="4" id="KW-0808">Transferase</keyword>
<accession>A0A2H1WK67</accession>
<evidence type="ECO:0000256" key="1">
    <source>
        <dbReference type="ARBA" id="ARBA00004496"/>
    </source>
</evidence>
<dbReference type="InterPro" id="IPR002052">
    <property type="entry name" value="DNA_methylase_N6_adenine_CS"/>
</dbReference>
<evidence type="ECO:0000256" key="3">
    <source>
        <dbReference type="ARBA" id="ARBA00022603"/>
    </source>
</evidence>
<dbReference type="PANTHER" id="PTHR13493:SF3">
    <property type="entry name" value="RRNA N6-ADENOSINE-METHYLTRANSFERASE ZCCHC4"/>
    <property type="match status" value="1"/>
</dbReference>
<evidence type="ECO:0000256" key="2">
    <source>
        <dbReference type="ARBA" id="ARBA00022490"/>
    </source>
</evidence>
<dbReference type="PROSITE" id="PS50216">
    <property type="entry name" value="DHHC"/>
    <property type="match status" value="1"/>
</dbReference>
<dbReference type="GO" id="GO:0003676">
    <property type="term" value="F:nucleic acid binding"/>
    <property type="evidence" value="ECO:0007669"/>
    <property type="project" value="InterPro"/>
</dbReference>
<dbReference type="PROSITE" id="PS00092">
    <property type="entry name" value="N6_MTASE"/>
    <property type="match status" value="1"/>
</dbReference>
<dbReference type="Gene3D" id="4.10.60.10">
    <property type="entry name" value="Zinc finger, CCHC-type"/>
    <property type="match status" value="1"/>
</dbReference>
<evidence type="ECO:0000256" key="4">
    <source>
        <dbReference type="ARBA" id="ARBA00022679"/>
    </source>
</evidence>
<protein>
    <submittedName>
        <fullName evidence="6">SFRICE_007005</fullName>
    </submittedName>
</protein>
<gene>
    <name evidence="6" type="ORF">SFRICE_007005</name>
</gene>
<comment type="subcellular location">
    <subcellularLocation>
        <location evidence="1">Cytoplasm</location>
    </subcellularLocation>
</comment>
<sequence>MPKKRKLETKDSNTQKSSPVEVIIEDVTTHPLCLHGPTLLFSTEKGRYFACASCRNKECTVHIDEEDWKKESVRKRNEKYYSLIPKIDKAAAWSNFIEVKSRHYVDRAFCSTCEDLYLVSQPSKKHAKDHRIITPLTDEQLARPTTWLPMLENDSVEAQYMFTKKSVTTVFGILKNNNISNILCIGTPSIHEEAESRSDFNSILLDYDKRHCNFYPPNKFIWYNMFNNYMFNGNEDEKVLKKFFKKSKEGGICIVMDPPFGGRVEPLVQTIKELTETYRTVCDRPDEGLLPVLWAFPYFSEPYITNMAPEIKMHDYQIEYTNHKKFLNKMKDGRKFVSPIRFFTNLPLRTIDLSNDSNYKMCNKCKFYVASSNNHCHKCGSCTSKNGMTYKHCDICKRCVKPTFFHCKECEMCCQQRNHVCGVVVESQSCFNCKQKGHKQSDCPQLQVQNKKKRKSA</sequence>
<dbReference type="GO" id="GO:0005730">
    <property type="term" value="C:nucleolus"/>
    <property type="evidence" value="ECO:0007669"/>
    <property type="project" value="TreeGrafter"/>
</dbReference>
<dbReference type="GO" id="GO:0005737">
    <property type="term" value="C:cytoplasm"/>
    <property type="evidence" value="ECO:0007669"/>
    <property type="project" value="UniProtKB-SubCell"/>
</dbReference>